<dbReference type="OrthoDB" id="3439539at2759"/>
<organism evidence="2">
    <name type="scientific">Pseudogymnoascus destructans</name>
    <dbReference type="NCBI Taxonomy" id="655981"/>
    <lineage>
        <taxon>Eukaryota</taxon>
        <taxon>Fungi</taxon>
        <taxon>Dikarya</taxon>
        <taxon>Ascomycota</taxon>
        <taxon>Pezizomycotina</taxon>
        <taxon>Leotiomycetes</taxon>
        <taxon>Thelebolales</taxon>
        <taxon>Thelebolaceae</taxon>
        <taxon>Pseudogymnoascus</taxon>
    </lineage>
</organism>
<dbReference type="AlphaFoldDB" id="A0A177AGW2"/>
<dbReference type="GeneID" id="36286401"/>
<protein>
    <recommendedName>
        <fullName evidence="3">WW domain-containing protein</fullName>
    </recommendedName>
</protein>
<feature type="region of interest" description="Disordered" evidence="1">
    <location>
        <begin position="49"/>
        <end position="108"/>
    </location>
</feature>
<feature type="compositionally biased region" description="Polar residues" evidence="1">
    <location>
        <begin position="74"/>
        <end position="99"/>
    </location>
</feature>
<sequence length="164" mass="18141">MSTSGYPPGWEADYDGETERWFYTHNPAGVRQYHFPKAGDEVELAAAMSRSKAANKAKSKESNTARSLKDLATTKVTPGTKSQALDQSQLSGVQYQSVPRQHRHNQYPTFSGRASKLLRELMQLRPSSYLTNKPPDGASSIEYAGARHIKNSHSSCQLCSPVTH</sequence>
<dbReference type="Proteomes" id="UP000077154">
    <property type="component" value="Unassembled WGS sequence"/>
</dbReference>
<evidence type="ECO:0008006" key="3">
    <source>
        <dbReference type="Google" id="ProtNLM"/>
    </source>
</evidence>
<dbReference type="SUPFAM" id="SSF51045">
    <property type="entry name" value="WW domain"/>
    <property type="match status" value="1"/>
</dbReference>
<gene>
    <name evidence="2" type="ORF">VC83_03324</name>
</gene>
<dbReference type="EMBL" id="KV441391">
    <property type="protein sequence ID" value="OAF60501.1"/>
    <property type="molecule type" value="Genomic_DNA"/>
</dbReference>
<dbReference type="RefSeq" id="XP_024325782.1">
    <property type="nucleotide sequence ID" value="XM_024466972.1"/>
</dbReference>
<reference evidence="2" key="1">
    <citation type="submission" date="2016-03" db="EMBL/GenBank/DDBJ databases">
        <title>Updated assembly of Pseudogymnoascus destructans, the fungus causing white-nose syndrome of bats.</title>
        <authorList>
            <person name="Palmer J.M."/>
            <person name="Drees K.P."/>
            <person name="Foster J.T."/>
            <person name="Lindner D.L."/>
        </authorList>
    </citation>
    <scope>NUCLEOTIDE SEQUENCE [LARGE SCALE GENOMIC DNA]</scope>
    <source>
        <strain evidence="2">20631-21</strain>
    </source>
</reference>
<evidence type="ECO:0000256" key="1">
    <source>
        <dbReference type="SAM" id="MobiDB-lite"/>
    </source>
</evidence>
<feature type="compositionally biased region" description="Basic and acidic residues" evidence="1">
    <location>
        <begin position="58"/>
        <end position="69"/>
    </location>
</feature>
<name>A0A177AGW2_9PEZI</name>
<proteinExistence type="predicted"/>
<evidence type="ECO:0000313" key="2">
    <source>
        <dbReference type="EMBL" id="OAF60501.1"/>
    </source>
</evidence>
<accession>A0A177AGW2</accession>
<dbReference type="InterPro" id="IPR036020">
    <property type="entry name" value="WW_dom_sf"/>
</dbReference>